<protein>
    <submittedName>
        <fullName evidence="3">Uncharacterized protein</fullName>
    </submittedName>
</protein>
<feature type="compositionally biased region" description="Low complexity" evidence="1">
    <location>
        <begin position="108"/>
        <end position="122"/>
    </location>
</feature>
<keyword evidence="2" id="KW-1133">Transmembrane helix</keyword>
<organism evidence="3 4">
    <name type="scientific">Streptomyces indiaensis</name>
    <dbReference type="NCBI Taxonomy" id="284033"/>
    <lineage>
        <taxon>Bacteria</taxon>
        <taxon>Bacillati</taxon>
        <taxon>Actinomycetota</taxon>
        <taxon>Actinomycetes</taxon>
        <taxon>Kitasatosporales</taxon>
        <taxon>Streptomycetaceae</taxon>
        <taxon>Streptomyces</taxon>
    </lineage>
</organism>
<keyword evidence="4" id="KW-1185">Reference proteome</keyword>
<feature type="transmembrane region" description="Helical" evidence="2">
    <location>
        <begin position="43"/>
        <end position="62"/>
    </location>
</feature>
<feature type="compositionally biased region" description="Polar residues" evidence="1">
    <location>
        <begin position="86"/>
        <end position="98"/>
    </location>
</feature>
<name>A0ABN3DEZ6_9ACTN</name>
<evidence type="ECO:0000256" key="1">
    <source>
        <dbReference type="SAM" id="MobiDB-lite"/>
    </source>
</evidence>
<sequence>MGVDRFGRWLLAVTATAVAFTVSTWLCGALLLPRVMDDSAVRWTVACGAGAAMAALAAMWGYGFAGGGRAAPGPAPRGAADAPGSRSVTVRGSNSGDVSTGDRRVPHAPSRGARGSAAASPGERSITIGGDNRGTLTTGDTHDDTAS</sequence>
<proteinExistence type="predicted"/>
<feature type="region of interest" description="Disordered" evidence="1">
    <location>
        <begin position="70"/>
        <end position="147"/>
    </location>
</feature>
<accession>A0ABN3DEZ6</accession>
<dbReference type="Proteomes" id="UP001501474">
    <property type="component" value="Unassembled WGS sequence"/>
</dbReference>
<keyword evidence="2" id="KW-0472">Membrane</keyword>
<evidence type="ECO:0000256" key="2">
    <source>
        <dbReference type="SAM" id="Phobius"/>
    </source>
</evidence>
<dbReference type="EMBL" id="BAAART010000052">
    <property type="protein sequence ID" value="GAA2229429.1"/>
    <property type="molecule type" value="Genomic_DNA"/>
</dbReference>
<feature type="transmembrane region" description="Helical" evidence="2">
    <location>
        <begin position="9"/>
        <end position="31"/>
    </location>
</feature>
<evidence type="ECO:0000313" key="3">
    <source>
        <dbReference type="EMBL" id="GAA2229429.1"/>
    </source>
</evidence>
<keyword evidence="2" id="KW-0812">Transmembrane</keyword>
<comment type="caution">
    <text evidence="3">The sequence shown here is derived from an EMBL/GenBank/DDBJ whole genome shotgun (WGS) entry which is preliminary data.</text>
</comment>
<gene>
    <name evidence="3" type="ORF">GCM10010104_22960</name>
</gene>
<reference evidence="3 4" key="1">
    <citation type="journal article" date="2019" name="Int. J. Syst. Evol. Microbiol.">
        <title>The Global Catalogue of Microorganisms (GCM) 10K type strain sequencing project: providing services to taxonomists for standard genome sequencing and annotation.</title>
        <authorList>
            <consortium name="The Broad Institute Genomics Platform"/>
            <consortium name="The Broad Institute Genome Sequencing Center for Infectious Disease"/>
            <person name="Wu L."/>
            <person name="Ma J."/>
        </authorList>
    </citation>
    <scope>NUCLEOTIDE SEQUENCE [LARGE SCALE GENOMIC DNA]</scope>
    <source>
        <strain evidence="3 4">JCM 3053</strain>
    </source>
</reference>
<evidence type="ECO:0000313" key="4">
    <source>
        <dbReference type="Proteomes" id="UP001501474"/>
    </source>
</evidence>